<sequence>MYGELVSWQRCAGCGAEAELPGDETAGVAVPCPDCPGSMTEEFSWDSVAA</sequence>
<evidence type="ECO:0008006" key="3">
    <source>
        <dbReference type="Google" id="ProtNLM"/>
    </source>
</evidence>
<organism evidence="1 2">
    <name type="scientific">Pseudonocardia alni</name>
    <name type="common">Amycolata alni</name>
    <dbReference type="NCBI Taxonomy" id="33907"/>
    <lineage>
        <taxon>Bacteria</taxon>
        <taxon>Bacillati</taxon>
        <taxon>Actinomycetota</taxon>
        <taxon>Actinomycetes</taxon>
        <taxon>Pseudonocardiales</taxon>
        <taxon>Pseudonocardiaceae</taxon>
        <taxon>Pseudonocardia</taxon>
    </lineage>
</organism>
<dbReference type="RefSeq" id="WP_157818307.1">
    <property type="nucleotide sequence ID" value="NZ_BAAAJZ010000003.1"/>
</dbReference>
<keyword evidence="2" id="KW-1185">Reference proteome</keyword>
<name>A0A852W6D9_PSEA5</name>
<evidence type="ECO:0000313" key="2">
    <source>
        <dbReference type="Proteomes" id="UP000549695"/>
    </source>
</evidence>
<dbReference type="GeneID" id="98054032"/>
<reference evidence="1 2" key="1">
    <citation type="submission" date="2020-07" db="EMBL/GenBank/DDBJ databases">
        <title>Sequencing the genomes of 1000 actinobacteria strains.</title>
        <authorList>
            <person name="Klenk H.-P."/>
        </authorList>
    </citation>
    <scope>NUCLEOTIDE SEQUENCE [LARGE SCALE GENOMIC DNA]</scope>
    <source>
        <strain evidence="1 2">DSM 44749</strain>
    </source>
</reference>
<dbReference type="Proteomes" id="UP000549695">
    <property type="component" value="Unassembled WGS sequence"/>
</dbReference>
<proteinExistence type="predicted"/>
<comment type="caution">
    <text evidence="1">The sequence shown here is derived from an EMBL/GenBank/DDBJ whole genome shotgun (WGS) entry which is preliminary data.</text>
</comment>
<gene>
    <name evidence="1" type="ORF">HDA37_004345</name>
</gene>
<dbReference type="EMBL" id="JACCCZ010000001">
    <property type="protein sequence ID" value="NYG04060.1"/>
    <property type="molecule type" value="Genomic_DNA"/>
</dbReference>
<evidence type="ECO:0000313" key="1">
    <source>
        <dbReference type="EMBL" id="NYG04060.1"/>
    </source>
</evidence>
<dbReference type="AlphaFoldDB" id="A0A852W6D9"/>
<protein>
    <recommendedName>
        <fullName evidence="3">Small CPxCG-related zinc finger protein</fullName>
    </recommendedName>
</protein>
<accession>A0A852W6D9</accession>